<evidence type="ECO:0000313" key="2">
    <source>
        <dbReference type="EMBL" id="OEF93983.1"/>
    </source>
</evidence>
<dbReference type="InterPro" id="IPR019019">
    <property type="entry name" value="H-type_lectin_domain"/>
</dbReference>
<feature type="domain" description="H-type lectin" evidence="1">
    <location>
        <begin position="31"/>
        <end position="94"/>
    </location>
</feature>
<gene>
    <name evidence="2" type="ORF">A142_19020</name>
</gene>
<dbReference type="EMBL" id="AJZD02000088">
    <property type="protein sequence ID" value="OEF93983.1"/>
    <property type="molecule type" value="Genomic_DNA"/>
</dbReference>
<proteinExistence type="predicted"/>
<dbReference type="GO" id="GO:0030246">
    <property type="term" value="F:carbohydrate binding"/>
    <property type="evidence" value="ECO:0007669"/>
    <property type="project" value="InterPro"/>
</dbReference>
<dbReference type="OrthoDB" id="5877638at2"/>
<dbReference type="Pfam" id="PF09458">
    <property type="entry name" value="H_lectin"/>
    <property type="match status" value="1"/>
</dbReference>
<reference evidence="2 3" key="1">
    <citation type="journal article" date="2012" name="Science">
        <title>Ecological populations of bacteria act as socially cohesive units of antibiotic production and resistance.</title>
        <authorList>
            <person name="Cordero O.X."/>
            <person name="Wildschutte H."/>
            <person name="Kirkup B."/>
            <person name="Proehl S."/>
            <person name="Ngo L."/>
            <person name="Hussain F."/>
            <person name="Le Roux F."/>
            <person name="Mincer T."/>
            <person name="Polz M.F."/>
        </authorList>
    </citation>
    <scope>NUCLEOTIDE SEQUENCE [LARGE SCALE GENOMIC DNA]</scope>
    <source>
        <strain evidence="2 3">12E03</strain>
    </source>
</reference>
<sequence>MTQVIGKVSYNGEVEIGKGFQAERHETGVFKVFFDSNLFQTTPVVVATPDTSRESSDTYTASVSLKEVSKNGFTLSINNLTPNAYDATFNFIAIAE</sequence>
<dbReference type="InterPro" id="IPR037221">
    <property type="entry name" value="H-type_lectin_dom_sf"/>
</dbReference>
<dbReference type="Gene3D" id="2.60.40.2080">
    <property type="match status" value="1"/>
</dbReference>
<dbReference type="GO" id="GO:0007155">
    <property type="term" value="P:cell adhesion"/>
    <property type="evidence" value="ECO:0007669"/>
    <property type="project" value="InterPro"/>
</dbReference>
<accession>A0A1E5FV06</accession>
<dbReference type="RefSeq" id="WP_019820790.1">
    <property type="nucleotide sequence ID" value="NZ_AJZD02000088.1"/>
</dbReference>
<evidence type="ECO:0000313" key="3">
    <source>
        <dbReference type="Proteomes" id="UP000094802"/>
    </source>
</evidence>
<evidence type="ECO:0000259" key="1">
    <source>
        <dbReference type="Pfam" id="PF09458"/>
    </source>
</evidence>
<comment type="caution">
    <text evidence="2">The sequence shown here is derived from an EMBL/GenBank/DDBJ whole genome shotgun (WGS) entry which is preliminary data.</text>
</comment>
<protein>
    <recommendedName>
        <fullName evidence="1">H-type lectin domain-containing protein</fullName>
    </recommendedName>
</protein>
<organism evidence="2 3">
    <name type="scientific">Vibrio splendidus 12E03</name>
    <dbReference type="NCBI Taxonomy" id="1191305"/>
    <lineage>
        <taxon>Bacteria</taxon>
        <taxon>Pseudomonadati</taxon>
        <taxon>Pseudomonadota</taxon>
        <taxon>Gammaproteobacteria</taxon>
        <taxon>Vibrionales</taxon>
        <taxon>Vibrionaceae</taxon>
        <taxon>Vibrio</taxon>
    </lineage>
</organism>
<name>A0A1E5FV06_VIBSP</name>
<dbReference type="AlphaFoldDB" id="A0A1E5FV06"/>
<dbReference type="Proteomes" id="UP000094802">
    <property type="component" value="Unassembled WGS sequence"/>
</dbReference>